<keyword evidence="5 11" id="KW-0067">ATP-binding</keyword>
<evidence type="ECO:0000313" key="11">
    <source>
        <dbReference type="EMBL" id="MCP2161936.1"/>
    </source>
</evidence>
<reference evidence="11 12" key="1">
    <citation type="submission" date="2022-06" db="EMBL/GenBank/DDBJ databases">
        <title>Genomic Encyclopedia of Archaeal and Bacterial Type Strains, Phase II (KMG-II): from individual species to whole genera.</title>
        <authorList>
            <person name="Goeker M."/>
        </authorList>
    </citation>
    <scope>NUCLEOTIDE SEQUENCE [LARGE SCALE GENOMIC DNA]</scope>
    <source>
        <strain evidence="11 12">DSM 45037</strain>
    </source>
</reference>
<keyword evidence="4" id="KW-0547">Nucleotide-binding</keyword>
<dbReference type="Gene3D" id="3.40.50.300">
    <property type="entry name" value="P-loop containing nucleotide triphosphate hydrolases"/>
    <property type="match status" value="1"/>
</dbReference>
<dbReference type="SUPFAM" id="SSF52540">
    <property type="entry name" value="P-loop containing nucleoside triphosphate hydrolases"/>
    <property type="match status" value="1"/>
</dbReference>
<evidence type="ECO:0000256" key="4">
    <source>
        <dbReference type="ARBA" id="ARBA00022741"/>
    </source>
</evidence>
<dbReference type="Pfam" id="PF13732">
    <property type="entry name" value="DrrA1-3_C"/>
    <property type="match status" value="1"/>
</dbReference>
<proteinExistence type="inferred from homology"/>
<comment type="similarity">
    <text evidence="9">Belongs to the ABC transporter superfamily. Drug exporter-1 (DrugE1) (TC 3.A.1.105) family.</text>
</comment>
<keyword evidence="3" id="KW-1003">Cell membrane</keyword>
<dbReference type="GO" id="GO:0005524">
    <property type="term" value="F:ATP binding"/>
    <property type="evidence" value="ECO:0007669"/>
    <property type="project" value="UniProtKB-KW"/>
</dbReference>
<dbReference type="PANTHER" id="PTHR42711">
    <property type="entry name" value="ABC TRANSPORTER ATP-BINDING PROTEIN"/>
    <property type="match status" value="1"/>
</dbReference>
<feature type="domain" description="ABC transporter" evidence="10">
    <location>
        <begin position="3"/>
        <end position="233"/>
    </location>
</feature>
<dbReference type="InterPro" id="IPR025302">
    <property type="entry name" value="DrrA1/2-like_C"/>
</dbReference>
<evidence type="ECO:0000256" key="1">
    <source>
        <dbReference type="ARBA" id="ARBA00004202"/>
    </source>
</evidence>
<evidence type="ECO:0000313" key="12">
    <source>
        <dbReference type="Proteomes" id="UP001205740"/>
    </source>
</evidence>
<dbReference type="PROSITE" id="PS50893">
    <property type="entry name" value="ABC_TRANSPORTER_2"/>
    <property type="match status" value="1"/>
</dbReference>
<dbReference type="Proteomes" id="UP001205740">
    <property type="component" value="Unassembled WGS sequence"/>
</dbReference>
<dbReference type="SMART" id="SM00382">
    <property type="entry name" value="AAA"/>
    <property type="match status" value="1"/>
</dbReference>
<evidence type="ECO:0000256" key="8">
    <source>
        <dbReference type="ARBA" id="ARBA00023251"/>
    </source>
</evidence>
<dbReference type="InterPro" id="IPR027417">
    <property type="entry name" value="P-loop_NTPase"/>
</dbReference>
<comment type="subcellular location">
    <subcellularLocation>
        <location evidence="1">Cell membrane</location>
        <topology evidence="1">Peripheral membrane protein</topology>
    </subcellularLocation>
</comment>
<evidence type="ECO:0000256" key="2">
    <source>
        <dbReference type="ARBA" id="ARBA00022448"/>
    </source>
</evidence>
<dbReference type="NCBIfam" id="TIGR01188">
    <property type="entry name" value="drrA"/>
    <property type="match status" value="1"/>
</dbReference>
<dbReference type="InterPro" id="IPR050763">
    <property type="entry name" value="ABC_transporter_ATP-binding"/>
</dbReference>
<keyword evidence="2" id="KW-0813">Transport</keyword>
<name>A0ABT1H424_9NOCA</name>
<protein>
    <submittedName>
        <fullName evidence="11">ABC-2 type transport system ATP-binding protein</fullName>
    </submittedName>
</protein>
<keyword evidence="8" id="KW-0046">Antibiotic resistance</keyword>
<keyword evidence="6" id="KW-1278">Translocase</keyword>
<dbReference type="PANTHER" id="PTHR42711:SF19">
    <property type="entry name" value="DOXORUBICIN RESISTANCE ATP-BINDING PROTEIN DRRA"/>
    <property type="match status" value="1"/>
</dbReference>
<accession>A0ABT1H424</accession>
<dbReference type="InterPro" id="IPR003439">
    <property type="entry name" value="ABC_transporter-like_ATP-bd"/>
</dbReference>
<dbReference type="RefSeq" id="WP_253655499.1">
    <property type="nucleotide sequence ID" value="NZ_BAAAOE010000001.1"/>
</dbReference>
<sequence>MTLEVDDLTVAFGDAVAVDGVSMSVPAGSVMALLGPNGAGKTTTVRTIATLVRPASGIVRVAGVDVVAEPHRARGLLGLSGQYATVDDSLTGRENLAMIARLSGFGRRASGRRADELLERFGVADAAGRRVRTWSGGMRRKLDLAGALVAGPPVVVLDEPTAGLDPPSRETLWESVRDLAAEGSTVLLTTQYLEEADRLADDVTVIHRGAVVARGGPEELKQRFGTSTVTVRLASDVDARRVHEAVGDGYVSVEVVGDVVTVEALDGAEAVAAVVSALAVAGIAVAEASVREPSLDDAFRSLTVDGGAS</sequence>
<evidence type="ECO:0000256" key="7">
    <source>
        <dbReference type="ARBA" id="ARBA00023136"/>
    </source>
</evidence>
<dbReference type="Pfam" id="PF00005">
    <property type="entry name" value="ABC_tran"/>
    <property type="match status" value="1"/>
</dbReference>
<evidence type="ECO:0000256" key="5">
    <source>
        <dbReference type="ARBA" id="ARBA00022840"/>
    </source>
</evidence>
<evidence type="ECO:0000256" key="3">
    <source>
        <dbReference type="ARBA" id="ARBA00022475"/>
    </source>
</evidence>
<gene>
    <name evidence="11" type="ORF">LX12_003135</name>
</gene>
<dbReference type="InterPro" id="IPR003593">
    <property type="entry name" value="AAA+_ATPase"/>
</dbReference>
<comment type="caution">
    <text evidence="11">The sequence shown here is derived from an EMBL/GenBank/DDBJ whole genome shotgun (WGS) entry which is preliminary data.</text>
</comment>
<dbReference type="InterPro" id="IPR005894">
    <property type="entry name" value="DrrA"/>
</dbReference>
<evidence type="ECO:0000256" key="6">
    <source>
        <dbReference type="ARBA" id="ARBA00022967"/>
    </source>
</evidence>
<keyword evidence="7" id="KW-0472">Membrane</keyword>
<evidence type="ECO:0000256" key="9">
    <source>
        <dbReference type="ARBA" id="ARBA00049985"/>
    </source>
</evidence>
<evidence type="ECO:0000259" key="10">
    <source>
        <dbReference type="PROSITE" id="PS50893"/>
    </source>
</evidence>
<keyword evidence="12" id="KW-1185">Reference proteome</keyword>
<organism evidence="11 12">
    <name type="scientific">Williamsia serinedens</name>
    <dbReference type="NCBI Taxonomy" id="391736"/>
    <lineage>
        <taxon>Bacteria</taxon>
        <taxon>Bacillati</taxon>
        <taxon>Actinomycetota</taxon>
        <taxon>Actinomycetes</taxon>
        <taxon>Mycobacteriales</taxon>
        <taxon>Nocardiaceae</taxon>
        <taxon>Williamsia</taxon>
    </lineage>
</organism>
<dbReference type="EMBL" id="JAMTCG010000005">
    <property type="protein sequence ID" value="MCP2161936.1"/>
    <property type="molecule type" value="Genomic_DNA"/>
</dbReference>